<dbReference type="InterPro" id="IPR036855">
    <property type="entry name" value="Znf_CCCH_sf"/>
</dbReference>
<dbReference type="PROSITE" id="PS50103">
    <property type="entry name" value="ZF_C3H1"/>
    <property type="match status" value="3"/>
</dbReference>
<dbReference type="SMART" id="SM00356">
    <property type="entry name" value="ZnF_C3H1"/>
    <property type="match status" value="3"/>
</dbReference>
<dbReference type="EMBL" id="HG722488">
    <property type="protein sequence ID" value="CDJ62529.1"/>
    <property type="molecule type" value="Genomic_DNA"/>
</dbReference>
<dbReference type="Proteomes" id="UP000030754">
    <property type="component" value="Unassembled WGS sequence"/>
</dbReference>
<keyword evidence="1 5" id="KW-0479">Metal-binding</keyword>
<feature type="zinc finger region" description="C3H1-type" evidence="5">
    <location>
        <begin position="43"/>
        <end position="70"/>
    </location>
</feature>
<proteinExistence type="predicted"/>
<evidence type="ECO:0000313" key="8">
    <source>
        <dbReference type="EMBL" id="CDJ62529.1"/>
    </source>
</evidence>
<keyword evidence="2" id="KW-0677">Repeat</keyword>
<feature type="zinc finger region" description="C3H1-type" evidence="5">
    <location>
        <begin position="78"/>
        <end position="110"/>
    </location>
</feature>
<keyword evidence="4 5" id="KW-0862">Zinc</keyword>
<feature type="domain" description="C3H1-type" evidence="7">
    <location>
        <begin position="118"/>
        <end position="145"/>
    </location>
</feature>
<sequence length="462" mass="49601">MESQMWQEVQTASRPSSAIVQTPLRVTGVPMKGVILANRKTIFHKTRICPRLSLGSCHLGSRCNFAHSIEELRPAPNLDKTKLCPSVIHPGTPCSAKAKGENCRFAHSKAEIRHTSNMFKTNMCLKWIRGKCKKEAQCNHAHGYQELKYYRSLAMASGSRDFARESEATLTRRRKQHGQVAAAPAAASGGGGSTFSLPGWKETGTGSHRGPGFPRSSRNGSSSRQQQQQQQQPRSSSCASVNAALAVLYEELFKGTSRREGSCSSGGVGTNYQDDSTTATDELSDFSSFSSRGISDALRPSSGSFSSCGGPLRASASDMFQLGSPSCAATPTKTLNSSSSSSSSSSNDFKWDVSQLLLLRAIAGDAGGLLVGPCEQQEDTNAISAGTSVCSNTGGLTAEQDNLRQLEESLTRLCLADMTGKPHYYTEPPPGFEHLQQQPQQQQQQQHAVVDLDRLATADGLD</sequence>
<feature type="compositionally biased region" description="Polar residues" evidence="6">
    <location>
        <begin position="270"/>
        <end position="281"/>
    </location>
</feature>
<keyword evidence="9" id="KW-1185">Reference proteome</keyword>
<evidence type="ECO:0000256" key="3">
    <source>
        <dbReference type="ARBA" id="ARBA00022771"/>
    </source>
</evidence>
<evidence type="ECO:0000256" key="4">
    <source>
        <dbReference type="ARBA" id="ARBA00022833"/>
    </source>
</evidence>
<dbReference type="GO" id="GO:0003729">
    <property type="term" value="F:mRNA binding"/>
    <property type="evidence" value="ECO:0007669"/>
    <property type="project" value="InterPro"/>
</dbReference>
<evidence type="ECO:0000256" key="1">
    <source>
        <dbReference type="ARBA" id="ARBA00022723"/>
    </source>
</evidence>
<dbReference type="InterPro" id="IPR000571">
    <property type="entry name" value="Znf_CCCH"/>
</dbReference>
<feature type="compositionally biased region" description="Low complexity" evidence="6">
    <location>
        <begin position="210"/>
        <end position="237"/>
    </location>
</feature>
<evidence type="ECO:0000313" key="9">
    <source>
        <dbReference type="Proteomes" id="UP000030754"/>
    </source>
</evidence>
<dbReference type="InterPro" id="IPR045877">
    <property type="entry name" value="ZFP36-like"/>
</dbReference>
<dbReference type="OrthoDB" id="415459at2759"/>
<feature type="region of interest" description="Disordered" evidence="6">
    <location>
        <begin position="164"/>
        <end position="238"/>
    </location>
</feature>
<dbReference type="RefSeq" id="XP_013439891.1">
    <property type="nucleotide sequence ID" value="XM_013584437.1"/>
</dbReference>
<dbReference type="PANTHER" id="PTHR12547:SF18">
    <property type="entry name" value="PROTEIN TIS11"/>
    <property type="match status" value="1"/>
</dbReference>
<protein>
    <submittedName>
        <fullName evidence="8">Zinc finger (CCCH type) protein, putative</fullName>
    </submittedName>
</protein>
<accession>U6MJB6</accession>
<dbReference type="PANTHER" id="PTHR12547">
    <property type="entry name" value="CCCH ZINC FINGER/TIS11-RELATED"/>
    <property type="match status" value="1"/>
</dbReference>
<name>U6MJB6_9EIME</name>
<dbReference type="Pfam" id="PF00642">
    <property type="entry name" value="zf-CCCH"/>
    <property type="match status" value="1"/>
</dbReference>
<gene>
    <name evidence="8" type="ORF">ENH_00017560</name>
</gene>
<dbReference type="VEuPathDB" id="ToxoDB:ENH_00017560"/>
<evidence type="ECO:0000256" key="5">
    <source>
        <dbReference type="PROSITE-ProRule" id="PRU00723"/>
    </source>
</evidence>
<dbReference type="Gene3D" id="3.30.1370.210">
    <property type="match status" value="1"/>
</dbReference>
<evidence type="ECO:0000256" key="2">
    <source>
        <dbReference type="ARBA" id="ARBA00022737"/>
    </source>
</evidence>
<reference evidence="8" key="1">
    <citation type="submission" date="2013-10" db="EMBL/GenBank/DDBJ databases">
        <title>Genomic analysis of the causative agents of coccidiosis in chickens.</title>
        <authorList>
            <person name="Reid A.J."/>
            <person name="Blake D."/>
            <person name="Billington K."/>
            <person name="Browne H."/>
            <person name="Dunn M."/>
            <person name="Hung S."/>
            <person name="Kawahara F."/>
            <person name="Miranda-Saavedra D."/>
            <person name="Mourier T."/>
            <person name="Nagra H."/>
            <person name="Otto T.D."/>
            <person name="Rawlings N."/>
            <person name="Sanchez A."/>
            <person name="Sanders M."/>
            <person name="Subramaniam C."/>
            <person name="Tay Y."/>
            <person name="Dear P."/>
            <person name="Doerig C."/>
            <person name="Gruber A."/>
            <person name="Parkinson J."/>
            <person name="Shirley M."/>
            <person name="Wan K.L."/>
            <person name="Berriman M."/>
            <person name="Tomley F."/>
            <person name="Pain A."/>
        </authorList>
    </citation>
    <scope>NUCLEOTIDE SEQUENCE [LARGE SCALE GENOMIC DNA]</scope>
    <source>
        <strain evidence="8">Houghton</strain>
    </source>
</reference>
<dbReference type="SUPFAM" id="SSF90229">
    <property type="entry name" value="CCCH zinc finger"/>
    <property type="match status" value="2"/>
</dbReference>
<reference evidence="8" key="2">
    <citation type="submission" date="2013-10" db="EMBL/GenBank/DDBJ databases">
        <authorList>
            <person name="Aslett M."/>
        </authorList>
    </citation>
    <scope>NUCLEOTIDE SEQUENCE [LARGE SCALE GENOMIC DNA]</scope>
    <source>
        <strain evidence="8">Houghton</strain>
    </source>
</reference>
<feature type="zinc finger region" description="C3H1-type" evidence="5">
    <location>
        <begin position="118"/>
        <end position="145"/>
    </location>
</feature>
<feature type="domain" description="C3H1-type" evidence="7">
    <location>
        <begin position="78"/>
        <end position="110"/>
    </location>
</feature>
<dbReference type="AlphaFoldDB" id="U6MJB6"/>
<feature type="region of interest" description="Disordered" evidence="6">
    <location>
        <begin position="424"/>
        <end position="449"/>
    </location>
</feature>
<keyword evidence="3 5" id="KW-0863">Zinc-finger</keyword>
<dbReference type="GeneID" id="25471931"/>
<feature type="domain" description="C3H1-type" evidence="7">
    <location>
        <begin position="43"/>
        <end position="70"/>
    </location>
</feature>
<feature type="compositionally biased region" description="Low complexity" evidence="6">
    <location>
        <begin position="436"/>
        <end position="446"/>
    </location>
</feature>
<dbReference type="GO" id="GO:0008270">
    <property type="term" value="F:zinc ion binding"/>
    <property type="evidence" value="ECO:0007669"/>
    <property type="project" value="UniProtKB-KW"/>
</dbReference>
<feature type="region of interest" description="Disordered" evidence="6">
    <location>
        <begin position="257"/>
        <end position="286"/>
    </location>
</feature>
<evidence type="ECO:0000256" key="6">
    <source>
        <dbReference type="SAM" id="MobiDB-lite"/>
    </source>
</evidence>
<dbReference type="Gene3D" id="4.10.1000.10">
    <property type="entry name" value="Zinc finger, CCCH-type"/>
    <property type="match status" value="1"/>
</dbReference>
<evidence type="ECO:0000259" key="7">
    <source>
        <dbReference type="PROSITE" id="PS50103"/>
    </source>
</evidence>
<organism evidence="8 9">
    <name type="scientific">Eimeria necatrix</name>
    <dbReference type="NCBI Taxonomy" id="51315"/>
    <lineage>
        <taxon>Eukaryota</taxon>
        <taxon>Sar</taxon>
        <taxon>Alveolata</taxon>
        <taxon>Apicomplexa</taxon>
        <taxon>Conoidasida</taxon>
        <taxon>Coccidia</taxon>
        <taxon>Eucoccidiorida</taxon>
        <taxon>Eimeriorina</taxon>
        <taxon>Eimeriidae</taxon>
        <taxon>Eimeria</taxon>
    </lineage>
</organism>